<organism evidence="1 2">
    <name type="scientific">Micromonas commoda (strain RCC299 / NOUM17 / CCMP2709)</name>
    <name type="common">Picoplanktonic green alga</name>
    <dbReference type="NCBI Taxonomy" id="296587"/>
    <lineage>
        <taxon>Eukaryota</taxon>
        <taxon>Viridiplantae</taxon>
        <taxon>Chlorophyta</taxon>
        <taxon>Mamiellophyceae</taxon>
        <taxon>Mamiellales</taxon>
        <taxon>Mamiellaceae</taxon>
        <taxon>Micromonas</taxon>
    </lineage>
</organism>
<reference evidence="1 2" key="1">
    <citation type="journal article" date="2009" name="Science">
        <title>Green evolution and dynamic adaptations revealed by genomes of the marine picoeukaryotes Micromonas.</title>
        <authorList>
            <person name="Worden A.Z."/>
            <person name="Lee J.H."/>
            <person name="Mock T."/>
            <person name="Rouze P."/>
            <person name="Simmons M.P."/>
            <person name="Aerts A.L."/>
            <person name="Allen A.E."/>
            <person name="Cuvelier M.L."/>
            <person name="Derelle E."/>
            <person name="Everett M.V."/>
            <person name="Foulon E."/>
            <person name="Grimwood J."/>
            <person name="Gundlach H."/>
            <person name="Henrissat B."/>
            <person name="Napoli C."/>
            <person name="McDonald S.M."/>
            <person name="Parker M.S."/>
            <person name="Rombauts S."/>
            <person name="Salamov A."/>
            <person name="Von Dassow P."/>
            <person name="Badger J.H."/>
            <person name="Coutinho P.M."/>
            <person name="Demir E."/>
            <person name="Dubchak I."/>
            <person name="Gentemann C."/>
            <person name="Eikrem W."/>
            <person name="Gready J.E."/>
            <person name="John U."/>
            <person name="Lanier W."/>
            <person name="Lindquist E.A."/>
            <person name="Lucas S."/>
            <person name="Mayer K.F."/>
            <person name="Moreau H."/>
            <person name="Not F."/>
            <person name="Otillar R."/>
            <person name="Panaud O."/>
            <person name="Pangilinan J."/>
            <person name="Paulsen I."/>
            <person name="Piegu B."/>
            <person name="Poliakov A."/>
            <person name="Robbens S."/>
            <person name="Schmutz J."/>
            <person name="Toulza E."/>
            <person name="Wyss T."/>
            <person name="Zelensky A."/>
            <person name="Zhou K."/>
            <person name="Armbrust E.V."/>
            <person name="Bhattacharya D."/>
            <person name="Goodenough U.W."/>
            <person name="Van de Peer Y."/>
            <person name="Grigoriev I.V."/>
        </authorList>
    </citation>
    <scope>NUCLEOTIDE SEQUENCE [LARGE SCALE GENOMIC DNA]</scope>
    <source>
        <strain evidence="2">RCC299 / NOUM17</strain>
    </source>
</reference>
<evidence type="ECO:0000313" key="1">
    <source>
        <dbReference type="EMBL" id="ACO70337.1"/>
    </source>
</evidence>
<dbReference type="RefSeq" id="XP_002509079.1">
    <property type="nucleotide sequence ID" value="XM_002509033.1"/>
</dbReference>
<dbReference type="EMBL" id="CP001577">
    <property type="protein sequence ID" value="ACO70337.1"/>
    <property type="molecule type" value="Genomic_DNA"/>
</dbReference>
<protein>
    <submittedName>
        <fullName evidence="1">Uncharacterized protein</fullName>
    </submittedName>
</protein>
<dbReference type="KEGG" id="mis:MICPUN_109261"/>
<proteinExistence type="predicted"/>
<dbReference type="OrthoDB" id="501991at2759"/>
<dbReference type="Proteomes" id="UP000002009">
    <property type="component" value="Chromosome 12"/>
</dbReference>
<evidence type="ECO:0000313" key="2">
    <source>
        <dbReference type="Proteomes" id="UP000002009"/>
    </source>
</evidence>
<dbReference type="STRING" id="296587.C1FJE2"/>
<name>C1FJE2_MICCC</name>
<keyword evidence="2" id="KW-1185">Reference proteome</keyword>
<dbReference type="AlphaFoldDB" id="C1FJE2"/>
<dbReference type="InParanoid" id="C1FJE2"/>
<accession>C1FJE2</accession>
<sequence length="163" mass="17404">MDPTGASHPGSIAMNVNGTMRRLQPVCAQALPWSTSFIGCPGIKCDDGHDFTELFLEDGSRNAGNRRTTPLEVEHPKDVAAFHARSTNCPWAKPNLQATLETASDPMALHALLNEIAPKKPLKVKRVDGQCEACYAAHVALAARLRAKHNPKSKGGAAADVDA</sequence>
<gene>
    <name evidence="1" type="ORF">MICPUN_109261</name>
</gene>
<dbReference type="GeneID" id="8248205"/>